<protein>
    <recommendedName>
        <fullName evidence="4">Chromosome segregation ATPase</fullName>
    </recommendedName>
</protein>
<evidence type="ECO:0000313" key="3">
    <source>
        <dbReference type="EMBL" id="HFM99901.1"/>
    </source>
</evidence>
<feature type="compositionally biased region" description="Pro residues" evidence="1">
    <location>
        <begin position="691"/>
        <end position="707"/>
    </location>
</feature>
<evidence type="ECO:0008006" key="4">
    <source>
        <dbReference type="Google" id="ProtNLM"/>
    </source>
</evidence>
<keyword evidence="2" id="KW-0472">Membrane</keyword>
<feature type="region of interest" description="Disordered" evidence="1">
    <location>
        <begin position="1"/>
        <end position="20"/>
    </location>
</feature>
<sequence>MENSSAGTHGNDNGGDQHAYLPDGEAIAFEGLPNQANLASEAVNGVEPGDTRDGLQIAADLSSPQRRLRISALPLPLIFLGILTGVTGVGAGAFWRLLSLPPLPTCKTIDANVEESDRLYCAEQAIRAGEPGALLAGLRMVKTWPADSPLFTRAQGLAAEWSDALLTVARISAEKDKLEEAITLAKTIPGNVPIYDEARQAIATWETLKNRAKTTEEKAIQALKRQQWYAAERQIALLADIGGGKNVQRSLQLKQRLKNERLAYLKLQPVRHFIKVGRFADMEAVNRMVQRAQQIPPDSYVRALANREVDRIVAGVNKIVSQRLANQDFAGAVAIAAAFPKTVTAPTLVRDILAYQQAEPLRQATLTNQSISQRLFQLWAVLPQLQRIQSNSLVYPKAKQLLPTLQSQMQDLTRLHAATAVASKKEAASYQQAIQLAAAVQPNRPYRLVAQSLIARWQKDLQYAQDRPILQQAEARAASTTVEGLQEGIQIARKIAPNRVLRADAEAAIARWTRLIQIQEDRPILQQAQALAQQGNLQPAIQLASKIGPNRALSPQAKTVIQRWTGLIQMAEDRPVLTRARTLAARGSLGGAINVASQIAPGRALYSEARSAIAQWAGQIEAIRQAERQRQLELAQRAEAARRAAMRPAAVVSDRAESTTAEPQSTRRRSAVEAPTEGQPIRSRRRTVVEPPAPKPAPAPPPAPAPAPTQEAPAELPPAEPTPAAPAPVVVPTVPELPPP</sequence>
<feature type="region of interest" description="Disordered" evidence="1">
    <location>
        <begin position="645"/>
        <end position="740"/>
    </location>
</feature>
<keyword evidence="2" id="KW-1133">Transmembrane helix</keyword>
<organism evidence="3">
    <name type="scientific">Oscillatoriales cyanobacterium SpSt-418</name>
    <dbReference type="NCBI Taxonomy" id="2282169"/>
    <lineage>
        <taxon>Bacteria</taxon>
        <taxon>Bacillati</taxon>
        <taxon>Cyanobacteriota</taxon>
        <taxon>Cyanophyceae</taxon>
        <taxon>Oscillatoriophycideae</taxon>
        <taxon>Oscillatoriales</taxon>
    </lineage>
</organism>
<keyword evidence="2" id="KW-0812">Transmembrane</keyword>
<dbReference type="AlphaFoldDB" id="A0A7C3PS66"/>
<dbReference type="EMBL" id="DSRU01000277">
    <property type="protein sequence ID" value="HFM99901.1"/>
    <property type="molecule type" value="Genomic_DNA"/>
</dbReference>
<evidence type="ECO:0000256" key="1">
    <source>
        <dbReference type="SAM" id="MobiDB-lite"/>
    </source>
</evidence>
<gene>
    <name evidence="3" type="ORF">ENR64_19530</name>
</gene>
<accession>A0A7C3PS66</accession>
<feature type="compositionally biased region" description="Polar residues" evidence="1">
    <location>
        <begin position="1"/>
        <end position="11"/>
    </location>
</feature>
<proteinExistence type="predicted"/>
<feature type="compositionally biased region" description="Pro residues" evidence="1">
    <location>
        <begin position="715"/>
        <end position="726"/>
    </location>
</feature>
<comment type="caution">
    <text evidence="3">The sequence shown here is derived from an EMBL/GenBank/DDBJ whole genome shotgun (WGS) entry which is preliminary data.</text>
</comment>
<evidence type="ECO:0000256" key="2">
    <source>
        <dbReference type="SAM" id="Phobius"/>
    </source>
</evidence>
<reference evidence="3" key="1">
    <citation type="journal article" date="2020" name="mSystems">
        <title>Genome- and Community-Level Interaction Insights into Carbon Utilization and Element Cycling Functions of Hydrothermarchaeota in Hydrothermal Sediment.</title>
        <authorList>
            <person name="Zhou Z."/>
            <person name="Liu Y."/>
            <person name="Xu W."/>
            <person name="Pan J."/>
            <person name="Luo Z.H."/>
            <person name="Li M."/>
        </authorList>
    </citation>
    <scope>NUCLEOTIDE SEQUENCE [LARGE SCALE GENOMIC DNA]</scope>
    <source>
        <strain evidence="3">SpSt-418</strain>
    </source>
</reference>
<feature type="transmembrane region" description="Helical" evidence="2">
    <location>
        <begin position="75"/>
        <end position="98"/>
    </location>
</feature>
<name>A0A7C3PS66_9CYAN</name>